<protein>
    <submittedName>
        <fullName evidence="2">Molecular chaperone</fullName>
    </submittedName>
</protein>
<evidence type="ECO:0000313" key="2">
    <source>
        <dbReference type="EMBL" id="AGX87711.1"/>
    </source>
</evidence>
<reference evidence="2 3" key="1">
    <citation type="journal article" date="2013" name="Genome Biol.">
        <title>Genomic analysis reveals key aspects of prokaryotic symbiosis in the phototrophic consortium "Chlorochromatium aggregatum".</title>
        <authorList>
            <person name="Liu Z."/>
            <person name="Muller J."/>
            <person name="Li T."/>
            <person name="Alvey R.M."/>
            <person name="Vogl K."/>
            <person name="Frigaard N.U."/>
            <person name="Rockwell N.C."/>
            <person name="Boyd E.S."/>
            <person name="Tomsho L.P."/>
            <person name="Schuster S.C."/>
            <person name="Henke P."/>
            <person name="Rohde M."/>
            <person name="Overmann J."/>
            <person name="Bryant D.A."/>
        </authorList>
    </citation>
    <scope>NUCLEOTIDE SEQUENCE [LARGE SCALE GENOMIC DNA]</scope>
    <source>
        <strain evidence="2">CR</strain>
    </source>
</reference>
<dbReference type="InterPro" id="IPR022496">
    <property type="entry name" value="T6A_TsaB"/>
</dbReference>
<proteinExistence type="predicted"/>
<dbReference type="CDD" id="cd24032">
    <property type="entry name" value="ASKHA_NBD_TsaB"/>
    <property type="match status" value="1"/>
</dbReference>
<name>U5N824_9BURK</name>
<dbReference type="Pfam" id="PF00814">
    <property type="entry name" value="TsaD"/>
    <property type="match status" value="1"/>
</dbReference>
<dbReference type="GO" id="GO:0005829">
    <property type="term" value="C:cytosol"/>
    <property type="evidence" value="ECO:0007669"/>
    <property type="project" value="TreeGrafter"/>
</dbReference>
<keyword evidence="3" id="KW-1185">Reference proteome</keyword>
<sequence>MHLLAIETSTPTQFVAVQRGDGAPPWQHEAPAGAQASQTLIPTIQSLLDQAGLAFSDLDAIVFGAGPGAFTGLRTACSVAQGLAFALSLPVLPIPSLLAVAETARHNLGHTGVYTVCAMLDARMDEVYHAVYRYDGSDGPHEHSGTAWRQRSPIALARPELVQADCDAWAGNALAVYGERLAHATPWHNALPTALALLRLAPERIARGEALPADQALPLYVRDKVALTTQERAKP</sequence>
<dbReference type="InterPro" id="IPR043129">
    <property type="entry name" value="ATPase_NBD"/>
</dbReference>
<dbReference type="PATRIC" id="fig|946483.4.peg.1646"/>
<dbReference type="eggNOG" id="COG1214">
    <property type="taxonomic scope" value="Bacteria"/>
</dbReference>
<dbReference type="EMBL" id="CP004885">
    <property type="protein sequence ID" value="AGX87711.1"/>
    <property type="molecule type" value="Genomic_DNA"/>
</dbReference>
<dbReference type="PANTHER" id="PTHR11735">
    <property type="entry name" value="TRNA N6-ADENOSINE THREONYLCARBAMOYLTRANSFERASE"/>
    <property type="match status" value="1"/>
</dbReference>
<dbReference type="NCBIfam" id="TIGR03725">
    <property type="entry name" value="T6A_YeaZ"/>
    <property type="match status" value="1"/>
</dbReference>
<dbReference type="OrthoDB" id="9809995at2"/>
<dbReference type="KEGG" id="cbx:Cenrod_1626"/>
<dbReference type="AlphaFoldDB" id="U5N824"/>
<accession>U5N824</accession>
<gene>
    <name evidence="2" type="ORF">Cenrod_1626</name>
</gene>
<dbReference type="Gene3D" id="3.30.420.40">
    <property type="match status" value="2"/>
</dbReference>
<dbReference type="InterPro" id="IPR000905">
    <property type="entry name" value="Gcp-like_dom"/>
</dbReference>
<feature type="domain" description="Gcp-like" evidence="1">
    <location>
        <begin position="35"/>
        <end position="137"/>
    </location>
</feature>
<dbReference type="STRING" id="946483.Cenrod_1626"/>
<evidence type="ECO:0000313" key="3">
    <source>
        <dbReference type="Proteomes" id="UP000017184"/>
    </source>
</evidence>
<dbReference type="Proteomes" id="UP000017184">
    <property type="component" value="Chromosome"/>
</dbReference>
<dbReference type="GO" id="GO:0002949">
    <property type="term" value="P:tRNA threonylcarbamoyladenosine modification"/>
    <property type="evidence" value="ECO:0007669"/>
    <property type="project" value="InterPro"/>
</dbReference>
<evidence type="ECO:0000259" key="1">
    <source>
        <dbReference type="Pfam" id="PF00814"/>
    </source>
</evidence>
<dbReference type="RefSeq" id="WP_022773645.1">
    <property type="nucleotide sequence ID" value="NC_022576.1"/>
</dbReference>
<dbReference type="PANTHER" id="PTHR11735:SF11">
    <property type="entry name" value="TRNA THREONYLCARBAMOYLADENOSINE BIOSYNTHESIS PROTEIN TSAB"/>
    <property type="match status" value="1"/>
</dbReference>
<dbReference type="SUPFAM" id="SSF53067">
    <property type="entry name" value="Actin-like ATPase domain"/>
    <property type="match status" value="2"/>
</dbReference>
<dbReference type="HOGENOM" id="CLU_064886_2_1_4"/>
<organism evidence="2 3">
    <name type="scientific">Candidatus Symbiobacter mobilis CR</name>
    <dbReference type="NCBI Taxonomy" id="946483"/>
    <lineage>
        <taxon>Bacteria</taxon>
        <taxon>Pseudomonadati</taxon>
        <taxon>Pseudomonadota</taxon>
        <taxon>Betaproteobacteria</taxon>
        <taxon>Burkholderiales</taxon>
        <taxon>Comamonadaceae</taxon>
    </lineage>
</organism>